<keyword evidence="7 10" id="KW-0067">ATP-binding</keyword>
<evidence type="ECO:0000256" key="10">
    <source>
        <dbReference type="HAMAP-Rule" id="MF_00239"/>
    </source>
</evidence>
<dbReference type="GO" id="GO:0036431">
    <property type="term" value="F:dCMP kinase activity"/>
    <property type="evidence" value="ECO:0007669"/>
    <property type="project" value="InterPro"/>
</dbReference>
<reference evidence="11" key="1">
    <citation type="journal article" date="2020" name="mSystems">
        <title>Genome- and Community-Level Interaction Insights into Carbon Utilization and Element Cycling Functions of Hydrothermarchaeota in Hydrothermal Sediment.</title>
        <authorList>
            <person name="Zhou Z."/>
            <person name="Liu Y."/>
            <person name="Xu W."/>
            <person name="Pan J."/>
            <person name="Luo Z.H."/>
            <person name="Li M."/>
        </authorList>
    </citation>
    <scope>NUCLEOTIDE SEQUENCE [LARGE SCALE GENOMIC DNA]</scope>
    <source>
        <strain evidence="11">SpSt-23</strain>
    </source>
</reference>
<dbReference type="SUPFAM" id="SSF52540">
    <property type="entry name" value="P-loop containing nucleoside triphosphate hydrolases"/>
    <property type="match status" value="1"/>
</dbReference>
<evidence type="ECO:0000256" key="9">
    <source>
        <dbReference type="ARBA" id="ARBA00048478"/>
    </source>
</evidence>
<dbReference type="AlphaFoldDB" id="A0A7C2FH00"/>
<comment type="subcellular location">
    <subcellularLocation>
        <location evidence="1 10">Cytoplasm</location>
    </subcellularLocation>
</comment>
<evidence type="ECO:0000256" key="1">
    <source>
        <dbReference type="ARBA" id="ARBA00004496"/>
    </source>
</evidence>
<comment type="catalytic activity">
    <reaction evidence="8 10">
        <text>dCMP + ATP = dCDP + ADP</text>
        <dbReference type="Rhea" id="RHEA:25094"/>
        <dbReference type="ChEBI" id="CHEBI:30616"/>
        <dbReference type="ChEBI" id="CHEBI:57566"/>
        <dbReference type="ChEBI" id="CHEBI:58593"/>
        <dbReference type="ChEBI" id="CHEBI:456216"/>
        <dbReference type="EC" id="2.7.4.25"/>
    </reaction>
</comment>
<dbReference type="Gene3D" id="3.40.50.300">
    <property type="entry name" value="P-loop containing nucleotide triphosphate hydrolases"/>
    <property type="match status" value="1"/>
</dbReference>
<dbReference type="EC" id="2.7.4.25" evidence="10"/>
<comment type="caution">
    <text evidence="11">The sequence shown here is derived from an EMBL/GenBank/DDBJ whole genome shotgun (WGS) entry which is preliminary data.</text>
</comment>
<organism evidence="11">
    <name type="scientific">Thermosphaera aggregans</name>
    <dbReference type="NCBI Taxonomy" id="54254"/>
    <lineage>
        <taxon>Archaea</taxon>
        <taxon>Thermoproteota</taxon>
        <taxon>Thermoprotei</taxon>
        <taxon>Desulfurococcales</taxon>
        <taxon>Desulfurococcaceae</taxon>
        <taxon>Thermosphaera</taxon>
    </lineage>
</organism>
<evidence type="ECO:0000256" key="8">
    <source>
        <dbReference type="ARBA" id="ARBA00047615"/>
    </source>
</evidence>
<keyword evidence="6 10" id="KW-0418">Kinase</keyword>
<dbReference type="Pfam" id="PF13189">
    <property type="entry name" value="Cytidylate_kin2"/>
    <property type="match status" value="1"/>
</dbReference>
<dbReference type="GO" id="GO:0006220">
    <property type="term" value="P:pyrimidine nucleotide metabolic process"/>
    <property type="evidence" value="ECO:0007669"/>
    <property type="project" value="UniProtKB-UniRule"/>
</dbReference>
<evidence type="ECO:0000256" key="3">
    <source>
        <dbReference type="ARBA" id="ARBA00022490"/>
    </source>
</evidence>
<dbReference type="InterPro" id="IPR027417">
    <property type="entry name" value="P-loop_NTPase"/>
</dbReference>
<evidence type="ECO:0000256" key="5">
    <source>
        <dbReference type="ARBA" id="ARBA00022741"/>
    </source>
</evidence>
<dbReference type="InterPro" id="IPR011994">
    <property type="entry name" value="Cytidylate_kinase_dom"/>
</dbReference>
<evidence type="ECO:0000256" key="2">
    <source>
        <dbReference type="ARBA" id="ARBA00011005"/>
    </source>
</evidence>
<comment type="similarity">
    <text evidence="2 10">Belongs to the cytidylate kinase family. Type 2 subfamily.</text>
</comment>
<dbReference type="NCBIfam" id="TIGR02173">
    <property type="entry name" value="cyt_kin_arch"/>
    <property type="match status" value="1"/>
</dbReference>
<evidence type="ECO:0000256" key="4">
    <source>
        <dbReference type="ARBA" id="ARBA00022679"/>
    </source>
</evidence>
<comment type="catalytic activity">
    <reaction evidence="9 10">
        <text>CMP + ATP = CDP + ADP</text>
        <dbReference type="Rhea" id="RHEA:11600"/>
        <dbReference type="ChEBI" id="CHEBI:30616"/>
        <dbReference type="ChEBI" id="CHEBI:58069"/>
        <dbReference type="ChEBI" id="CHEBI:60377"/>
        <dbReference type="ChEBI" id="CHEBI:456216"/>
        <dbReference type="EC" id="2.7.4.25"/>
    </reaction>
</comment>
<sequence length="180" mass="20419">MVRIAVSGPPGSGKTTQAKRIAEYYGLKYFSAGEIFREYARSRGLSLEELSLLAVKDPRIDLEIDRRTMEVAKEDNIVLDGHLSAWIVSDMMDVKILVTAPVSLRILRIAGRDNIPLEKAYRETIIRESAQRKRFMEFYGIDLDDLSIFDVVINTRIIGVDEAFQIIRTVIDKVLKGDRG</sequence>
<gene>
    <name evidence="10" type="primary">cmk</name>
    <name evidence="11" type="ORF">ENP55_03665</name>
</gene>
<dbReference type="GO" id="GO:0005737">
    <property type="term" value="C:cytoplasm"/>
    <property type="evidence" value="ECO:0007669"/>
    <property type="project" value="UniProtKB-SubCell"/>
</dbReference>
<dbReference type="GO" id="GO:0005524">
    <property type="term" value="F:ATP binding"/>
    <property type="evidence" value="ECO:0007669"/>
    <property type="project" value="UniProtKB-UniRule"/>
</dbReference>
<evidence type="ECO:0000256" key="7">
    <source>
        <dbReference type="ARBA" id="ARBA00022840"/>
    </source>
</evidence>
<keyword evidence="4 10" id="KW-0808">Transferase</keyword>
<proteinExistence type="inferred from homology"/>
<keyword evidence="5 10" id="KW-0547">Nucleotide-binding</keyword>
<keyword evidence="3 10" id="KW-0963">Cytoplasm</keyword>
<name>A0A7C2FH00_9CREN</name>
<dbReference type="InterPro" id="IPR011892">
    <property type="entry name" value="Cyt_kin_arch"/>
</dbReference>
<evidence type="ECO:0000313" key="11">
    <source>
        <dbReference type="EMBL" id="HEF87380.1"/>
    </source>
</evidence>
<dbReference type="CDD" id="cd02020">
    <property type="entry name" value="CMPK"/>
    <property type="match status" value="1"/>
</dbReference>
<accession>A0A7C2FH00</accession>
<evidence type="ECO:0000256" key="6">
    <source>
        <dbReference type="ARBA" id="ARBA00022777"/>
    </source>
</evidence>
<protein>
    <recommendedName>
        <fullName evidence="10">Cytidylate kinase</fullName>
        <shortName evidence="10">CK</shortName>
        <ecNumber evidence="10">2.7.4.25</ecNumber>
    </recommendedName>
    <alternativeName>
        <fullName evidence="10">Cytidine monophosphate kinase</fullName>
        <shortName evidence="10">CMP kinase</shortName>
    </alternativeName>
</protein>
<dbReference type="HAMAP" id="MF_00239">
    <property type="entry name" value="Cytidyl_kinase_type2"/>
    <property type="match status" value="1"/>
</dbReference>
<feature type="binding site" evidence="10">
    <location>
        <begin position="8"/>
        <end position="16"/>
    </location>
    <ligand>
        <name>ATP</name>
        <dbReference type="ChEBI" id="CHEBI:30616"/>
    </ligand>
</feature>
<dbReference type="EMBL" id="DSJT01000022">
    <property type="protein sequence ID" value="HEF87380.1"/>
    <property type="molecule type" value="Genomic_DNA"/>
</dbReference>